<accession>A0A1Y1U743</accession>
<dbReference type="PRINTS" id="PR01245">
    <property type="entry name" value="RAD1REC1"/>
</dbReference>
<name>A0A1Y1U743_9TREE</name>
<protein>
    <submittedName>
        <fullName evidence="7">Rad1/Rec1/Rad17</fullName>
    </submittedName>
</protein>
<evidence type="ECO:0000256" key="5">
    <source>
        <dbReference type="ARBA" id="ARBA00023242"/>
    </source>
</evidence>
<evidence type="ECO:0000313" key="8">
    <source>
        <dbReference type="Proteomes" id="UP000193218"/>
    </source>
</evidence>
<dbReference type="InterPro" id="IPR003021">
    <property type="entry name" value="Rad1_Rec1_Rad17"/>
</dbReference>
<dbReference type="PANTHER" id="PTHR10870">
    <property type="entry name" value="CELL CYCLE CHECKPOINT PROTEIN RAD1"/>
    <property type="match status" value="1"/>
</dbReference>
<dbReference type="OrthoDB" id="337581at2759"/>
<dbReference type="SUPFAM" id="SSF55979">
    <property type="entry name" value="DNA clamp"/>
    <property type="match status" value="1"/>
</dbReference>
<comment type="similarity">
    <text evidence="2">Belongs to the rad1 family.</text>
</comment>
<dbReference type="GeneID" id="33560529"/>
<dbReference type="GO" id="GO:0006281">
    <property type="term" value="P:DNA repair"/>
    <property type="evidence" value="ECO:0007669"/>
    <property type="project" value="UniProtKB-KW"/>
</dbReference>
<comment type="subcellular location">
    <subcellularLocation>
        <location evidence="1">Nucleus</location>
    </subcellularLocation>
</comment>
<evidence type="ECO:0000256" key="6">
    <source>
        <dbReference type="SAM" id="MobiDB-lite"/>
    </source>
</evidence>
<dbReference type="STRING" id="4999.A0A1Y1U743"/>
<dbReference type="InParanoid" id="A0A1Y1U743"/>
<feature type="compositionally biased region" description="Gly residues" evidence="6">
    <location>
        <begin position="123"/>
        <end position="149"/>
    </location>
</feature>
<proteinExistence type="inferred from homology"/>
<dbReference type="PANTHER" id="PTHR10870:SF0">
    <property type="entry name" value="CELL CYCLE CHECKPOINT PROTEIN RAD1"/>
    <property type="match status" value="1"/>
</dbReference>
<evidence type="ECO:0000256" key="4">
    <source>
        <dbReference type="ARBA" id="ARBA00023204"/>
    </source>
</evidence>
<sequence>MEDDKTGDGANPVLVAEINDVRPFARLLRGIGLKNMATVTVSKAGFEVTVEEVKTLCAIAWIPNTLFQTFEFNEPEADGQGHAQPACFEVSLDALLQCLNIFGNATSGPVVSTFSVGTKRGWAGEGGPRAEGEEGGGAGAGETRGGGGNASKKGRTGMRMSWQGPGHRLSVMLQDDPKGPLTTCEFNLYEPEELMNQDFNQDDCVLYLIMKSEWFRDALADLPPTSQRITLTATPRDRPRPDDELGATMNSNDRRSQRADVGSFAIKAIGDFGSTELDYPNDREVMDKFDCPEEVSFSYHSSHFALLTRALQSSIKICLQIENSGFLCVQIMMPVSEGVAMGGHSGILEFKMHALADDES</sequence>
<evidence type="ECO:0000313" key="7">
    <source>
        <dbReference type="EMBL" id="ORX33853.1"/>
    </source>
</evidence>
<dbReference type="RefSeq" id="XP_021868152.1">
    <property type="nucleotide sequence ID" value="XM_022018720.1"/>
</dbReference>
<dbReference type="GO" id="GO:0000077">
    <property type="term" value="P:DNA damage checkpoint signaling"/>
    <property type="evidence" value="ECO:0007669"/>
    <property type="project" value="InterPro"/>
</dbReference>
<feature type="region of interest" description="Disordered" evidence="6">
    <location>
        <begin position="232"/>
        <end position="256"/>
    </location>
</feature>
<dbReference type="EMBL" id="NBSH01000017">
    <property type="protein sequence ID" value="ORX33853.1"/>
    <property type="molecule type" value="Genomic_DNA"/>
</dbReference>
<dbReference type="GO" id="GO:0030896">
    <property type="term" value="C:checkpoint clamp complex"/>
    <property type="evidence" value="ECO:0007669"/>
    <property type="project" value="TreeGrafter"/>
</dbReference>
<dbReference type="AlphaFoldDB" id="A0A1Y1U743"/>
<keyword evidence="3" id="KW-0227">DNA damage</keyword>
<organism evidence="7 8">
    <name type="scientific">Kockovaella imperatae</name>
    <dbReference type="NCBI Taxonomy" id="4999"/>
    <lineage>
        <taxon>Eukaryota</taxon>
        <taxon>Fungi</taxon>
        <taxon>Dikarya</taxon>
        <taxon>Basidiomycota</taxon>
        <taxon>Agaricomycotina</taxon>
        <taxon>Tremellomycetes</taxon>
        <taxon>Tremellales</taxon>
        <taxon>Cuniculitremaceae</taxon>
        <taxon>Kockovaella</taxon>
    </lineage>
</organism>
<keyword evidence="4" id="KW-0234">DNA repair</keyword>
<keyword evidence="8" id="KW-1185">Reference proteome</keyword>
<evidence type="ECO:0000256" key="2">
    <source>
        <dbReference type="ARBA" id="ARBA00010991"/>
    </source>
</evidence>
<evidence type="ECO:0000256" key="1">
    <source>
        <dbReference type="ARBA" id="ARBA00004123"/>
    </source>
</evidence>
<reference evidence="7 8" key="1">
    <citation type="submission" date="2017-03" db="EMBL/GenBank/DDBJ databases">
        <title>Widespread Adenine N6-methylation of Active Genes in Fungi.</title>
        <authorList>
            <consortium name="DOE Joint Genome Institute"/>
            <person name="Mondo S.J."/>
            <person name="Dannebaum R.O."/>
            <person name="Kuo R.C."/>
            <person name="Louie K.B."/>
            <person name="Bewick A.J."/>
            <person name="Labutti K."/>
            <person name="Haridas S."/>
            <person name="Kuo A."/>
            <person name="Salamov A."/>
            <person name="Ahrendt S.R."/>
            <person name="Lau R."/>
            <person name="Bowen B.P."/>
            <person name="Lipzen A."/>
            <person name="Sullivan W."/>
            <person name="Andreopoulos W.B."/>
            <person name="Clum A."/>
            <person name="Lindquist E."/>
            <person name="Daum C."/>
            <person name="Northen T.R."/>
            <person name="Ramamoorthy G."/>
            <person name="Schmitz R.J."/>
            <person name="Gryganskyi A."/>
            <person name="Culley D."/>
            <person name="Magnuson J."/>
            <person name="James T.Y."/>
            <person name="O'Malley M.A."/>
            <person name="Stajich J.E."/>
            <person name="Spatafora J.W."/>
            <person name="Visel A."/>
            <person name="Grigoriev I.V."/>
        </authorList>
    </citation>
    <scope>NUCLEOTIDE SEQUENCE [LARGE SCALE GENOMIC DNA]</scope>
    <source>
        <strain evidence="7 8">NRRL Y-17943</strain>
    </source>
</reference>
<gene>
    <name evidence="7" type="ORF">BD324DRAFT_653902</name>
</gene>
<dbReference type="Pfam" id="PF02144">
    <property type="entry name" value="Rad1"/>
    <property type="match status" value="1"/>
</dbReference>
<dbReference type="FunCoup" id="A0A1Y1U743">
    <property type="interactions" value="494"/>
</dbReference>
<dbReference type="InterPro" id="IPR046938">
    <property type="entry name" value="DNA_clamp_sf"/>
</dbReference>
<comment type="caution">
    <text evidence="7">The sequence shown here is derived from an EMBL/GenBank/DDBJ whole genome shotgun (WGS) entry which is preliminary data.</text>
</comment>
<feature type="region of interest" description="Disordered" evidence="6">
    <location>
        <begin position="121"/>
        <end position="156"/>
    </location>
</feature>
<evidence type="ECO:0000256" key="3">
    <source>
        <dbReference type="ARBA" id="ARBA00022763"/>
    </source>
</evidence>
<dbReference type="Gene3D" id="3.70.10.10">
    <property type="match status" value="1"/>
</dbReference>
<keyword evidence="5" id="KW-0539">Nucleus</keyword>
<dbReference type="Proteomes" id="UP000193218">
    <property type="component" value="Unassembled WGS sequence"/>
</dbReference>